<dbReference type="FunFam" id="3.30.565.10:FF:000010">
    <property type="entry name" value="Sensor histidine kinase RcsC"/>
    <property type="match status" value="1"/>
</dbReference>
<keyword evidence="9 20" id="KW-0812">Transmembrane</keyword>
<dbReference type="SMART" id="SM00388">
    <property type="entry name" value="HisKA"/>
    <property type="match status" value="1"/>
</dbReference>
<dbReference type="AlphaFoldDB" id="A0A926WNE4"/>
<evidence type="ECO:0000256" key="8">
    <source>
        <dbReference type="ARBA" id="ARBA00022679"/>
    </source>
</evidence>
<evidence type="ECO:0000256" key="6">
    <source>
        <dbReference type="ARBA" id="ARBA00022519"/>
    </source>
</evidence>
<feature type="domain" description="Response regulatory" evidence="22">
    <location>
        <begin position="1159"/>
        <end position="1277"/>
    </location>
</feature>
<feature type="domain" description="PAS" evidence="23">
    <location>
        <begin position="765"/>
        <end position="837"/>
    </location>
</feature>
<keyword evidence="7 18" id="KW-0597">Phosphoprotein</keyword>
<dbReference type="Pfam" id="PF13493">
    <property type="entry name" value="DUF4118"/>
    <property type="match status" value="1"/>
</dbReference>
<feature type="domain" description="PAC" evidence="24">
    <location>
        <begin position="583"/>
        <end position="635"/>
    </location>
</feature>
<feature type="transmembrane region" description="Helical" evidence="20">
    <location>
        <begin position="227"/>
        <end position="246"/>
    </location>
</feature>
<evidence type="ECO:0000259" key="24">
    <source>
        <dbReference type="PROSITE" id="PS50113"/>
    </source>
</evidence>
<evidence type="ECO:0000256" key="10">
    <source>
        <dbReference type="ARBA" id="ARBA00022737"/>
    </source>
</evidence>
<evidence type="ECO:0000256" key="1">
    <source>
        <dbReference type="ARBA" id="ARBA00000085"/>
    </source>
</evidence>
<name>A0A926WNE4_9NOST</name>
<keyword evidence="19" id="KW-0175">Coiled coil</keyword>
<dbReference type="InterPro" id="IPR038318">
    <property type="entry name" value="KdpD_sf"/>
</dbReference>
<proteinExistence type="inferred from homology"/>
<evidence type="ECO:0000256" key="17">
    <source>
        <dbReference type="ARBA" id="ARBA00074306"/>
    </source>
</evidence>
<evidence type="ECO:0000256" key="19">
    <source>
        <dbReference type="SAM" id="Coils"/>
    </source>
</evidence>
<evidence type="ECO:0000256" key="20">
    <source>
        <dbReference type="SAM" id="Phobius"/>
    </source>
</evidence>
<feature type="modified residue" description="4-aspartylphosphate" evidence="18">
    <location>
        <position position="1208"/>
    </location>
</feature>
<dbReference type="Proteomes" id="UP000662185">
    <property type="component" value="Unassembled WGS sequence"/>
</dbReference>
<dbReference type="Gene3D" id="3.30.565.10">
    <property type="entry name" value="Histidine kinase-like ATPase, C-terminal domain"/>
    <property type="match status" value="1"/>
</dbReference>
<evidence type="ECO:0000256" key="16">
    <source>
        <dbReference type="ARBA" id="ARBA00023136"/>
    </source>
</evidence>
<reference evidence="26" key="1">
    <citation type="journal article" date="2020" name="ISME J.">
        <title>Comparative genomics reveals insights into cyanobacterial evolution and habitat adaptation.</title>
        <authorList>
            <person name="Chen M.Y."/>
            <person name="Teng W.K."/>
            <person name="Zhao L."/>
            <person name="Hu C.X."/>
            <person name="Zhou Y.K."/>
            <person name="Han B.P."/>
            <person name="Song L.R."/>
            <person name="Shu W.S."/>
        </authorList>
    </citation>
    <scope>NUCLEOTIDE SEQUENCE [LARGE SCALE GENOMIC DNA]</scope>
    <source>
        <strain evidence="26">FACHB-251</strain>
    </source>
</reference>
<dbReference type="InterPro" id="IPR036890">
    <property type="entry name" value="HATPase_C_sf"/>
</dbReference>
<evidence type="ECO:0000313" key="25">
    <source>
        <dbReference type="EMBL" id="MBD2296969.1"/>
    </source>
</evidence>
<keyword evidence="5" id="KW-1003">Cell membrane</keyword>
<keyword evidence="8" id="KW-0808">Transferase</keyword>
<dbReference type="InterPro" id="IPR036097">
    <property type="entry name" value="HisK_dim/P_sf"/>
</dbReference>
<evidence type="ECO:0000259" key="22">
    <source>
        <dbReference type="PROSITE" id="PS50110"/>
    </source>
</evidence>
<comment type="caution">
    <text evidence="25">The sequence shown here is derived from an EMBL/GenBank/DDBJ whole genome shotgun (WGS) entry which is preliminary data.</text>
</comment>
<gene>
    <name evidence="25" type="ORF">H6G06_26710</name>
</gene>
<keyword evidence="12" id="KW-0418">Kinase</keyword>
<dbReference type="PROSITE" id="PS50113">
    <property type="entry name" value="PAC"/>
    <property type="match status" value="3"/>
</dbReference>
<comment type="similarity">
    <text evidence="3">In the N-terminal section; belongs to the phytochrome family.</text>
</comment>
<evidence type="ECO:0000256" key="4">
    <source>
        <dbReference type="ARBA" id="ARBA00012438"/>
    </source>
</evidence>
<dbReference type="Pfam" id="PF08447">
    <property type="entry name" value="PAS_3"/>
    <property type="match status" value="2"/>
</dbReference>
<feature type="domain" description="PAS" evidence="23">
    <location>
        <begin position="138"/>
        <end position="210"/>
    </location>
</feature>
<feature type="domain" description="PAC" evidence="24">
    <location>
        <begin position="841"/>
        <end position="894"/>
    </location>
</feature>
<dbReference type="GO" id="GO:0005886">
    <property type="term" value="C:plasma membrane"/>
    <property type="evidence" value="ECO:0007669"/>
    <property type="project" value="UniProtKB-SubCell"/>
</dbReference>
<evidence type="ECO:0000256" key="13">
    <source>
        <dbReference type="ARBA" id="ARBA00022840"/>
    </source>
</evidence>
<dbReference type="SMART" id="SM00086">
    <property type="entry name" value="PAC"/>
    <property type="match status" value="4"/>
</dbReference>
<keyword evidence="14 20" id="KW-1133">Transmembrane helix</keyword>
<dbReference type="InterPro" id="IPR035965">
    <property type="entry name" value="PAS-like_dom_sf"/>
</dbReference>
<evidence type="ECO:0000256" key="18">
    <source>
        <dbReference type="PROSITE-ProRule" id="PRU00169"/>
    </source>
</evidence>
<dbReference type="InterPro" id="IPR001610">
    <property type="entry name" value="PAC"/>
</dbReference>
<dbReference type="InterPro" id="IPR013655">
    <property type="entry name" value="PAS_fold_3"/>
</dbReference>
<dbReference type="SMART" id="SM00387">
    <property type="entry name" value="HATPase_c"/>
    <property type="match status" value="1"/>
</dbReference>
<dbReference type="InterPro" id="IPR003661">
    <property type="entry name" value="HisK_dim/P_dom"/>
</dbReference>
<dbReference type="SUPFAM" id="SSF55874">
    <property type="entry name" value="ATPase domain of HSP90 chaperone/DNA topoisomerase II/histidine kinase"/>
    <property type="match status" value="1"/>
</dbReference>
<comment type="catalytic activity">
    <reaction evidence="1">
        <text>ATP + protein L-histidine = ADP + protein N-phospho-L-histidine.</text>
        <dbReference type="EC" id="2.7.13.3"/>
    </reaction>
</comment>
<dbReference type="RefSeq" id="WP_190565086.1">
    <property type="nucleotide sequence ID" value="NZ_JACJQU010000039.1"/>
</dbReference>
<dbReference type="EMBL" id="JACJQU010000039">
    <property type="protein sequence ID" value="MBD2296969.1"/>
    <property type="molecule type" value="Genomic_DNA"/>
</dbReference>
<dbReference type="Gene3D" id="3.40.50.2300">
    <property type="match status" value="1"/>
</dbReference>
<evidence type="ECO:0000256" key="2">
    <source>
        <dbReference type="ARBA" id="ARBA00004429"/>
    </source>
</evidence>
<feature type="transmembrane region" description="Helical" evidence="20">
    <location>
        <begin position="23"/>
        <end position="43"/>
    </location>
</feature>
<evidence type="ECO:0000256" key="12">
    <source>
        <dbReference type="ARBA" id="ARBA00022777"/>
    </source>
</evidence>
<dbReference type="CDD" id="cd17580">
    <property type="entry name" value="REC_2_DhkD-like"/>
    <property type="match status" value="1"/>
</dbReference>
<evidence type="ECO:0000256" key="11">
    <source>
        <dbReference type="ARBA" id="ARBA00022741"/>
    </source>
</evidence>
<dbReference type="InterPro" id="IPR005467">
    <property type="entry name" value="His_kinase_dom"/>
</dbReference>
<feature type="domain" description="Histidine kinase" evidence="21">
    <location>
        <begin position="919"/>
        <end position="1137"/>
    </location>
</feature>
<dbReference type="PROSITE" id="PS50112">
    <property type="entry name" value="PAS"/>
    <property type="match status" value="4"/>
</dbReference>
<feature type="transmembrane region" description="Helical" evidence="20">
    <location>
        <begin position="98"/>
        <end position="117"/>
    </location>
</feature>
<dbReference type="InterPro" id="IPR052162">
    <property type="entry name" value="Sensor_kinase/Photoreceptor"/>
</dbReference>
<organism evidence="25 26">
    <name type="scientific">Anabaena sphaerica FACHB-251</name>
    <dbReference type="NCBI Taxonomy" id="2692883"/>
    <lineage>
        <taxon>Bacteria</taxon>
        <taxon>Bacillati</taxon>
        <taxon>Cyanobacteriota</taxon>
        <taxon>Cyanophyceae</taxon>
        <taxon>Nostocales</taxon>
        <taxon>Nostocaceae</taxon>
        <taxon>Anabaena</taxon>
    </lineage>
</organism>
<feature type="domain" description="PAS" evidence="23">
    <location>
        <begin position="383"/>
        <end position="425"/>
    </location>
</feature>
<evidence type="ECO:0000256" key="15">
    <source>
        <dbReference type="ARBA" id="ARBA00023012"/>
    </source>
</evidence>
<dbReference type="PROSITE" id="PS50109">
    <property type="entry name" value="HIS_KIN"/>
    <property type="match status" value="1"/>
</dbReference>
<accession>A0A926WNE4</accession>
<dbReference type="InterPro" id="IPR000700">
    <property type="entry name" value="PAS-assoc_C"/>
</dbReference>
<dbReference type="SUPFAM" id="SSF47384">
    <property type="entry name" value="Homodimeric domain of signal transducing histidine kinase"/>
    <property type="match status" value="1"/>
</dbReference>
<dbReference type="Gene3D" id="3.30.450.20">
    <property type="entry name" value="PAS domain"/>
    <property type="match status" value="6"/>
</dbReference>
<dbReference type="InterPro" id="IPR004358">
    <property type="entry name" value="Sig_transdc_His_kin-like_C"/>
</dbReference>
<evidence type="ECO:0000256" key="5">
    <source>
        <dbReference type="ARBA" id="ARBA00022475"/>
    </source>
</evidence>
<dbReference type="SUPFAM" id="SSF55785">
    <property type="entry name" value="PYP-like sensor domain (PAS domain)"/>
    <property type="match status" value="6"/>
</dbReference>
<dbReference type="PRINTS" id="PR00344">
    <property type="entry name" value="BCTRLSENSOR"/>
</dbReference>
<dbReference type="SMART" id="SM00091">
    <property type="entry name" value="PAS"/>
    <property type="match status" value="6"/>
</dbReference>
<feature type="transmembrane region" description="Helical" evidence="20">
    <location>
        <begin position="55"/>
        <end position="86"/>
    </location>
</feature>
<feature type="coiled-coil region" evidence="19">
    <location>
        <begin position="887"/>
        <end position="915"/>
    </location>
</feature>
<dbReference type="Pfam" id="PF00512">
    <property type="entry name" value="HisKA"/>
    <property type="match status" value="1"/>
</dbReference>
<dbReference type="Gene3D" id="1.10.287.130">
    <property type="match status" value="1"/>
</dbReference>
<dbReference type="Gene3D" id="1.20.120.620">
    <property type="entry name" value="Backbone structure of the membrane domain of e. Coli histidine kinase receptor kdpd"/>
    <property type="match status" value="1"/>
</dbReference>
<dbReference type="Pfam" id="PF02518">
    <property type="entry name" value="HATPase_c"/>
    <property type="match status" value="1"/>
</dbReference>
<evidence type="ECO:0000259" key="23">
    <source>
        <dbReference type="PROSITE" id="PS50112"/>
    </source>
</evidence>
<dbReference type="CDD" id="cd00130">
    <property type="entry name" value="PAS"/>
    <property type="match status" value="4"/>
</dbReference>
<feature type="domain" description="PAS" evidence="23">
    <location>
        <begin position="508"/>
        <end position="581"/>
    </location>
</feature>
<dbReference type="InterPro" id="IPR013656">
    <property type="entry name" value="PAS_4"/>
</dbReference>
<dbReference type="PANTHER" id="PTHR43304">
    <property type="entry name" value="PHYTOCHROME-LIKE PROTEIN CPH1"/>
    <property type="match status" value="1"/>
</dbReference>
<dbReference type="FunFam" id="2.10.70.100:FF:000001">
    <property type="entry name" value="Sensory transduction histidine kinase"/>
    <property type="match status" value="1"/>
</dbReference>
<dbReference type="PANTHER" id="PTHR43304:SF1">
    <property type="entry name" value="PAC DOMAIN-CONTAINING PROTEIN"/>
    <property type="match status" value="1"/>
</dbReference>
<dbReference type="CDD" id="cd00082">
    <property type="entry name" value="HisKA"/>
    <property type="match status" value="1"/>
</dbReference>
<dbReference type="Pfam" id="PF13426">
    <property type="entry name" value="PAS_9"/>
    <property type="match status" value="2"/>
</dbReference>
<comment type="subcellular location">
    <subcellularLocation>
        <location evidence="2">Cell inner membrane</location>
        <topology evidence="2">Multi-pass membrane protein</topology>
    </subcellularLocation>
</comment>
<keyword evidence="11" id="KW-0547">Nucleotide-binding</keyword>
<evidence type="ECO:0000256" key="3">
    <source>
        <dbReference type="ARBA" id="ARBA00006402"/>
    </source>
</evidence>
<dbReference type="GO" id="GO:0000155">
    <property type="term" value="F:phosphorelay sensor kinase activity"/>
    <property type="evidence" value="ECO:0007669"/>
    <property type="project" value="InterPro"/>
</dbReference>
<keyword evidence="26" id="KW-1185">Reference proteome</keyword>
<dbReference type="GO" id="GO:0005524">
    <property type="term" value="F:ATP binding"/>
    <property type="evidence" value="ECO:0007669"/>
    <property type="project" value="UniProtKB-KW"/>
</dbReference>
<dbReference type="EC" id="2.7.13.3" evidence="4"/>
<dbReference type="InterPro" id="IPR001789">
    <property type="entry name" value="Sig_transdc_resp-reg_receiver"/>
</dbReference>
<feature type="domain" description="PAC" evidence="24">
    <location>
        <begin position="330"/>
        <end position="382"/>
    </location>
</feature>
<evidence type="ECO:0000256" key="9">
    <source>
        <dbReference type="ARBA" id="ARBA00022692"/>
    </source>
</evidence>
<dbReference type="NCBIfam" id="TIGR00229">
    <property type="entry name" value="sensory_box"/>
    <property type="match status" value="5"/>
</dbReference>
<keyword evidence="10" id="KW-0677">Repeat</keyword>
<evidence type="ECO:0000259" key="21">
    <source>
        <dbReference type="PROSITE" id="PS50109"/>
    </source>
</evidence>
<evidence type="ECO:0000256" key="14">
    <source>
        <dbReference type="ARBA" id="ARBA00022989"/>
    </source>
</evidence>
<keyword evidence="15" id="KW-0902">Two-component regulatory system</keyword>
<dbReference type="PROSITE" id="PS50110">
    <property type="entry name" value="RESPONSE_REGULATORY"/>
    <property type="match status" value="1"/>
</dbReference>
<keyword evidence="6" id="KW-0997">Cell inner membrane</keyword>
<keyword evidence="13" id="KW-0067">ATP-binding</keyword>
<dbReference type="SMART" id="SM00448">
    <property type="entry name" value="REC"/>
    <property type="match status" value="1"/>
</dbReference>
<dbReference type="Pfam" id="PF08448">
    <property type="entry name" value="PAS_4"/>
    <property type="match status" value="2"/>
</dbReference>
<dbReference type="SUPFAM" id="SSF52172">
    <property type="entry name" value="CheY-like"/>
    <property type="match status" value="1"/>
</dbReference>
<keyword evidence="16 20" id="KW-0472">Membrane</keyword>
<dbReference type="Pfam" id="PF00072">
    <property type="entry name" value="Response_reg"/>
    <property type="match status" value="1"/>
</dbReference>
<dbReference type="InterPro" id="IPR011006">
    <property type="entry name" value="CheY-like_superfamily"/>
</dbReference>
<dbReference type="InterPro" id="IPR000014">
    <property type="entry name" value="PAS"/>
</dbReference>
<protein>
    <recommendedName>
        <fullName evidence="17">Circadian input-output histidine kinase CikA</fullName>
        <ecNumber evidence="4">2.7.13.3</ecNumber>
    </recommendedName>
</protein>
<dbReference type="InterPro" id="IPR025201">
    <property type="entry name" value="KdpD_TM"/>
</dbReference>
<sequence>MTETHSAFSKGSQGKWKALATQILHYGVALLSVALAVGFNLLFNQYLESTPTPLFFAAVMVSAWYGGLRPGLLATALSTLAINYFWLEPSPSLHVPNWATLLRLGVFVMAAVIINSLNEAQRIAQRRAEANLKSLQESEARFSCLAESHILGMIVADLNGSILEANDVFLQMLGYTQEELRSGRMRWREMTPPESLEVSEQALQELITTGVCTPFEKEYIRKDGSRVSVLHGAVMTGEATAIGFVLDLTNRKQAEESLRRSEELLRVALKNSPITVFKQDHELRYTWIYNPVFEYQESQVIGKQDADLLGSENAAVLTQIKRRVLETGVGGQEEVKLTVEGQDFYYDLTVEPLQNTHGDIIGITIAAVDITRLKQTELALRQSEARFRRIFECNMVPMGIWSHLGGIQQANNALLDLVGYTEQELDRGQVNWLKMTTPEWLPLDDHALAEITTKGFSTPHEKEYIHKHGHRIPVLVGGAAFLDDPENGVFFAIDLTARKQAEAALRQSESRFRLIAETIQDVFWMTDLRIPKILYVSPAYEQIWGRSPAEIYQNYPVWAETIHPDDRERVLAMARTCENSSMVEQEYRIIRPDGSIRWIRDRGFAVSDEAGEIQQVIGIAQDISEDKLASEALRRSEERFRISQDLSLFAFTILDSVRDQTGAIADFVWTYVNPKAAEILQKPVEELVGQRLLQVLPGNQFNSELFKHYVRVVETGEPHDLELSYDADGITGWFRNMAVKLDDGVAISFTDITQRKQTETDLRESEERLRLALTAANQGLFDLNVQTGATVVSPEYARMLGYEADEFEETNAKWRERLHPDDLALVYQTYEDYIAGKLDTYRVEFRQRTKSGDWKWILSIGKIVAWDSQGQPLRMLGTHTDITERKLSEAERERLLQLEKAARKEAETANRIKDEFLAVLSHELRSPLNPILGWSKLLQEGRLDEKTSLIALQTIERNAKLQTQLIEDLLDVSRILRGKIALNTCPVNMVAVVESALETVRLATEAKQIQMQTVVTLDNGQVFGDAARLQQIIWNLVSNAVKFTPDGGQVEIRLDQIGTYVQIQVQDTGKGISPDFLPCVFDYFRQEDGTTTRKFGGLGLGLAIVRNLTELHGGTIQADSPGVGQGATFTLQLPLMPGYSPINQNADQPQQVLSLNGIKVLVVDDDTDTREFVAFLLEQERATVITATTANEALIALIQFKPNILLSDIGMPDMDGYMLMQKVRSLPPEQGGLIPAIALTAYAGEYDQKQALKVGFQKHISKPVEPEALVKAISELIF</sequence>
<evidence type="ECO:0000313" key="26">
    <source>
        <dbReference type="Proteomes" id="UP000662185"/>
    </source>
</evidence>
<evidence type="ECO:0000256" key="7">
    <source>
        <dbReference type="ARBA" id="ARBA00022553"/>
    </source>
</evidence>
<dbReference type="InterPro" id="IPR003594">
    <property type="entry name" value="HATPase_dom"/>
</dbReference>
<dbReference type="CDD" id="cd16922">
    <property type="entry name" value="HATPase_EvgS-ArcB-TorS-like"/>
    <property type="match status" value="1"/>
</dbReference>